<reference evidence="1" key="1">
    <citation type="submission" date="2021-04" db="EMBL/GenBank/DDBJ databases">
        <title>Oceanospirillales bacteria with DddD are important DMSP degraders in coastal seawater.</title>
        <authorList>
            <person name="Liu J."/>
        </authorList>
    </citation>
    <scope>NUCLEOTIDE SEQUENCE</scope>
    <source>
        <strain evidence="1">D13-1</strain>
    </source>
</reference>
<keyword evidence="2" id="KW-1185">Reference proteome</keyword>
<proteinExistence type="predicted"/>
<evidence type="ECO:0000313" key="1">
    <source>
        <dbReference type="EMBL" id="UTW12219.1"/>
    </source>
</evidence>
<accession>A0ABY5HJD1</accession>
<dbReference type="RefSeq" id="WP_255854279.1">
    <property type="nucleotide sequence ID" value="NZ_CP073347.1"/>
</dbReference>
<sequence>MAGQTAVLCFIGDPQNRGPWSTKPVSIPTFPAIGARTATGAPTSKRPCSNAATLSVAQLIGSPSGDTQEHKTGRQLIGDYEWRAEALKSPGNSEAAPKNLDMAADLAKRLEQVRGTEHRP</sequence>
<gene>
    <name evidence="1" type="ORF">KDW95_00580</name>
</gene>
<organism evidence="1 2">
    <name type="scientific">Marinobacterium rhizophilum</name>
    <dbReference type="NCBI Taxonomy" id="420402"/>
    <lineage>
        <taxon>Bacteria</taxon>
        <taxon>Pseudomonadati</taxon>
        <taxon>Pseudomonadota</taxon>
        <taxon>Gammaproteobacteria</taxon>
        <taxon>Oceanospirillales</taxon>
        <taxon>Oceanospirillaceae</taxon>
        <taxon>Marinobacterium</taxon>
    </lineage>
</organism>
<dbReference type="Proteomes" id="UP001058461">
    <property type="component" value="Chromosome"/>
</dbReference>
<protein>
    <submittedName>
        <fullName evidence="1">Uncharacterized protein</fullName>
    </submittedName>
</protein>
<evidence type="ECO:0000313" key="2">
    <source>
        <dbReference type="Proteomes" id="UP001058461"/>
    </source>
</evidence>
<name>A0ABY5HJD1_9GAMM</name>
<dbReference type="EMBL" id="CP073347">
    <property type="protein sequence ID" value="UTW12219.1"/>
    <property type="molecule type" value="Genomic_DNA"/>
</dbReference>